<sequence length="403" mass="42112">MTKAIPGANMNRFVPDLSLAAVAGGLCRSACGALGCTAAAGVISIGAPAAAAEATAVGEPRPRRQLSADYGPASGRGVSSFRAQERPTGDQQPAARQAPTGARPPDRIGAAHTPAPAGHETSEPFERPTRPPAPPERHTKPATAVNGTETTRRGSAPPRTDAHLRPSPVHSPDGPVRPLETVLLLLLLFPVIAGICYPLRRRASARTPPAEPSPRTVLRCRPPFDPFTIDAVGLAGPGALATSRVMALAALGTHTPALVVIPRPDATRMFGLDEDEFLDEDITELFIPGNLDAALAYLETELTIRQKAGKPSVPRLLLIADCAGETDRIHALLARHPGGVSAILMGPWTGDRATVTAGGLVIGPPATTELPDRLPTMSTVQARDLLHAAAVPPPVRRRPSRRP</sequence>
<comment type="caution">
    <text evidence="2">The sequence shown here is derived from an EMBL/GenBank/DDBJ whole genome shotgun (WGS) entry which is preliminary data.</text>
</comment>
<gene>
    <name evidence="2" type="ORF">H4W34_005504</name>
</gene>
<dbReference type="Proteomes" id="UP000627838">
    <property type="component" value="Unassembled WGS sequence"/>
</dbReference>
<reference evidence="2 3" key="1">
    <citation type="submission" date="2020-10" db="EMBL/GenBank/DDBJ databases">
        <title>Sequencing the genomes of 1000 actinobacteria strains.</title>
        <authorList>
            <person name="Klenk H.-P."/>
        </authorList>
    </citation>
    <scope>NUCLEOTIDE SEQUENCE [LARGE SCALE GENOMIC DNA]</scope>
    <source>
        <strain evidence="2 3">DSM 46744</strain>
    </source>
</reference>
<name>A0ABR9JYL7_9ACTN</name>
<feature type="compositionally biased region" description="Basic and acidic residues" evidence="1">
    <location>
        <begin position="120"/>
        <end position="139"/>
    </location>
</feature>
<accession>A0ABR9JYL7</accession>
<keyword evidence="3" id="KW-1185">Reference proteome</keyword>
<evidence type="ECO:0000256" key="1">
    <source>
        <dbReference type="SAM" id="MobiDB-lite"/>
    </source>
</evidence>
<organism evidence="2 3">
    <name type="scientific">Actinomadura algeriensis</name>
    <dbReference type="NCBI Taxonomy" id="1679523"/>
    <lineage>
        <taxon>Bacteria</taxon>
        <taxon>Bacillati</taxon>
        <taxon>Actinomycetota</taxon>
        <taxon>Actinomycetes</taxon>
        <taxon>Streptosporangiales</taxon>
        <taxon>Thermomonosporaceae</taxon>
        <taxon>Actinomadura</taxon>
    </lineage>
</organism>
<feature type="region of interest" description="Disordered" evidence="1">
    <location>
        <begin position="54"/>
        <end position="175"/>
    </location>
</feature>
<protein>
    <submittedName>
        <fullName evidence="2">Uncharacterized protein</fullName>
    </submittedName>
</protein>
<dbReference type="RefSeq" id="WP_192761825.1">
    <property type="nucleotide sequence ID" value="NZ_JADBDZ010000001.1"/>
</dbReference>
<dbReference type="EMBL" id="JADBDZ010000001">
    <property type="protein sequence ID" value="MBE1535671.1"/>
    <property type="molecule type" value="Genomic_DNA"/>
</dbReference>
<evidence type="ECO:0000313" key="3">
    <source>
        <dbReference type="Proteomes" id="UP000627838"/>
    </source>
</evidence>
<evidence type="ECO:0000313" key="2">
    <source>
        <dbReference type="EMBL" id="MBE1535671.1"/>
    </source>
</evidence>
<proteinExistence type="predicted"/>